<feature type="compositionally biased region" description="Low complexity" evidence="1">
    <location>
        <begin position="726"/>
        <end position="743"/>
    </location>
</feature>
<feature type="compositionally biased region" description="Basic and acidic residues" evidence="1">
    <location>
        <begin position="476"/>
        <end position="487"/>
    </location>
</feature>
<feature type="compositionally biased region" description="Basic and acidic residues" evidence="1">
    <location>
        <begin position="456"/>
        <end position="466"/>
    </location>
</feature>
<organism evidence="2 3">
    <name type="scientific">Kwoniella shandongensis</name>
    <dbReference type="NCBI Taxonomy" id="1734106"/>
    <lineage>
        <taxon>Eukaryota</taxon>
        <taxon>Fungi</taxon>
        <taxon>Dikarya</taxon>
        <taxon>Basidiomycota</taxon>
        <taxon>Agaricomycotina</taxon>
        <taxon>Tremellomycetes</taxon>
        <taxon>Tremellales</taxon>
        <taxon>Cryptococcaceae</taxon>
        <taxon>Kwoniella</taxon>
    </lineage>
</organism>
<feature type="region of interest" description="Disordered" evidence="1">
    <location>
        <begin position="241"/>
        <end position="280"/>
    </location>
</feature>
<sequence length="950" mass="104281">MSDHPMSCDRPSQPSQRDAFFPFTLDQSDTLSNPILLDIMTTDAMSLMPNSIIWDGESYQLPPEMITSWDLPLDYTKRSYADDTYKEDIPTASQTSLGGKVQEELEGILERMGSRDGDEDEDREAGPATPLKQTSQDAPKSIMRTPLMNHSTTFTFKQTVLSPTPKHHQTSPKTTVCFGSFTMSDSDDDTHDNDNDSTKGRKLFATVHHEIETDQLPEVDITLSGSSLRKAISAAIAELALPERPHSPPHATLSDPSIDKESSPAAVYPGPGEEARSPPVSSCESALPKAVPSSIYSEEEVHQAQGRIETPLGQECTTTPVRNAAAKMQVIGLLNPAFSPFDSDPHHPSTVTQQLITSTVMSKSFSPIPHPGQPSSTDTVNSSSQAHEPCPLRSDGDHQPGLSRQRSASPFPESQVVAKSEEDSTHVSSEMTVLEEEGKDDEDSAFVTSAGIEETPCNRKDDHINRSDYPLNDDNMAAHDSDVRSPPEPRLLTPTADVDQHDDRSAVDLRQSAPDGDPATPAMSKRTPPPGIAGLTPTSLSPTFQPKGLRVPPSFSLASAKCRSLSDIHMASQSSARKVKKTSSRKLKGAMSMSPITYHIWSTNAEQSAAANPKTTQTIPETDLAGGADENGHTLAAELDVSLNSHDLGDNTSCDLVEDGVDQEGITKDDKTDIMRFLEKENQEPDRTRTVSSSPEPEPKHRRRFWKKQEETLQPRNQTRSKTIAASRSRTSLASSSSQVVSGERSRSSRGKRKLEVVIDRQELQAPQSRLLSKRQKRQENRALQRFWQSDWEAFTPTPRRAKTIAIQALRGSSYPIETADDELSASCMEDETAYAAVDKPEAVPELKACTPKTRKGQALHDRFYAAEEDTVILQTWNRRYPLTRAVLEECSQAGVDAGFPSRSHGALKYSKTGKQEYNRRRGEAALPRIALFAIAKDKLQGVTDTAGRR</sequence>
<name>A0AAJ8LSQ0_9TREE</name>
<dbReference type="Proteomes" id="UP000322225">
    <property type="component" value="Chromosome 12"/>
</dbReference>
<reference evidence="2" key="2">
    <citation type="submission" date="2024-01" db="EMBL/GenBank/DDBJ databases">
        <title>Comparative genomics of Cryptococcus and Kwoniella reveals pathogenesis evolution and contrasting modes of karyotype evolution via chromosome fusion or intercentromeric recombination.</title>
        <authorList>
            <person name="Coelho M.A."/>
            <person name="David-Palma M."/>
            <person name="Shea T."/>
            <person name="Bowers K."/>
            <person name="McGinley-Smith S."/>
            <person name="Mohammad A.W."/>
            <person name="Gnirke A."/>
            <person name="Yurkov A.M."/>
            <person name="Nowrousian M."/>
            <person name="Sun S."/>
            <person name="Cuomo C.A."/>
            <person name="Heitman J."/>
        </authorList>
    </citation>
    <scope>NUCLEOTIDE SEQUENCE</scope>
    <source>
        <strain evidence="2">CBS 12478</strain>
    </source>
</reference>
<dbReference type="GeneID" id="43588060"/>
<evidence type="ECO:0000256" key="1">
    <source>
        <dbReference type="SAM" id="MobiDB-lite"/>
    </source>
</evidence>
<evidence type="ECO:0000313" key="2">
    <source>
        <dbReference type="EMBL" id="WWD22089.1"/>
    </source>
</evidence>
<feature type="compositionally biased region" description="Basic and acidic residues" evidence="1">
    <location>
        <begin position="678"/>
        <end position="689"/>
    </location>
</feature>
<reference evidence="2" key="1">
    <citation type="submission" date="2017-08" db="EMBL/GenBank/DDBJ databases">
        <authorList>
            <person name="Cuomo C."/>
            <person name="Billmyre B."/>
            <person name="Heitman J."/>
        </authorList>
    </citation>
    <scope>NUCLEOTIDE SEQUENCE</scope>
    <source>
        <strain evidence="2">CBS 12478</strain>
    </source>
</reference>
<feature type="compositionally biased region" description="Acidic residues" evidence="1">
    <location>
        <begin position="433"/>
        <end position="444"/>
    </location>
</feature>
<dbReference type="KEGG" id="ksn:43588060"/>
<proteinExistence type="predicted"/>
<keyword evidence="3" id="KW-1185">Reference proteome</keyword>
<feature type="region of interest" description="Disordered" evidence="1">
    <location>
        <begin position="678"/>
        <end position="754"/>
    </location>
</feature>
<protein>
    <submittedName>
        <fullName evidence="2">Uncharacterized protein</fullName>
    </submittedName>
</protein>
<dbReference type="EMBL" id="CP144062">
    <property type="protein sequence ID" value="WWD22089.1"/>
    <property type="molecule type" value="Genomic_DNA"/>
</dbReference>
<feature type="compositionally biased region" description="Polar residues" evidence="1">
    <location>
        <begin position="373"/>
        <end position="386"/>
    </location>
</feature>
<feature type="region of interest" description="Disordered" evidence="1">
    <location>
        <begin position="112"/>
        <end position="140"/>
    </location>
</feature>
<gene>
    <name evidence="2" type="ORF">CI109_106578</name>
</gene>
<feature type="region of interest" description="Disordered" evidence="1">
    <location>
        <begin position="363"/>
        <end position="552"/>
    </location>
</feature>
<feature type="compositionally biased region" description="Basic and acidic residues" evidence="1">
    <location>
        <begin position="498"/>
        <end position="507"/>
    </location>
</feature>
<accession>A0AAJ8LSQ0</accession>
<evidence type="ECO:0000313" key="3">
    <source>
        <dbReference type="Proteomes" id="UP000322225"/>
    </source>
</evidence>
<dbReference type="RefSeq" id="XP_031861930.2">
    <property type="nucleotide sequence ID" value="XM_032003932.2"/>
</dbReference>
<dbReference type="AlphaFoldDB" id="A0AAJ8LSQ0"/>
<feature type="compositionally biased region" description="Polar residues" evidence="1">
    <location>
        <begin position="714"/>
        <end position="724"/>
    </location>
</feature>